<dbReference type="EMBL" id="AAGJFN010000011">
    <property type="protein sequence ID" value="EBO6615641.1"/>
    <property type="molecule type" value="Genomic_DNA"/>
</dbReference>
<evidence type="ECO:0000313" key="6">
    <source>
        <dbReference type="EMBL" id="EDH2656828.1"/>
    </source>
</evidence>
<protein>
    <submittedName>
        <fullName evidence="2">Uncharacterized protein</fullName>
    </submittedName>
</protein>
<keyword evidence="1" id="KW-0732">Signal</keyword>
<accession>A0A5T3CQ58</accession>
<evidence type="ECO:0000313" key="7">
    <source>
        <dbReference type="EMBL" id="EDI7456853.1"/>
    </source>
</evidence>
<evidence type="ECO:0000313" key="2">
    <source>
        <dbReference type="EMBL" id="EAN1155250.1"/>
    </source>
</evidence>
<proteinExistence type="predicted"/>
<sequence length="769" mass="85555">MAKFKFSILLMILSKVAIAGEKNTSFVDVEFVSELSAETLSQLLPVTVMVNDNDAVTAWLDLRKSYKFIFENKTQTTLELADALKTLSPARSLRFSCAKSELELCQKYSQFNFGYDFETGKLTLIYDLKNSTLSTLESEPAVMLSQNLSYSESDAGVKYRSGQWNGKLTSGITENSLLETSLQYTLVDKAMVIDDFSWKYLLNDRASLVTFYREQGSSLLSKLGVRQVKGIAWDYSAQGAALGPVEVSPVVIDANSDGIFNIYDEYGSFVKTTPAVQGINRIELPQNIKGNFVRVDLVVVGEVRESFEFPIVRSGETGNAVRLEVGMAESHNNVSSQQSKKSTPFVQATGSSKNFTVGVSAVSEANQFAASATFRGFKHFQFGAESTFKNNLKQHDLFANYSNSFYNVNYFINVAKSFSDNSKLTLSTGASRHLIGNARIDLYYNQSSSNYNGFTAGASSKQRYSKTVEYKMLSMKFSSRFQTNYGVFDYNISASTDLGQEKRLGLSVSYRPASRSKYFKPTAGIQFDKHKSYSFVSNEMRVSDSLRFTPEVRFTNSALTQYGTAISYMNEKINTDTSFYKTTAGHDFYINATSNTFISRAGIKNSGDQKNVAYRFVNTHQSGVSQQSVNFNVNGDEKKMKNGDVLYDYSGDGKVSQIYSQTPSVSLNDKYNSGVVKPFRLYNVEYTHEADKLIVSGRVFDGLRPLAGVAVLNHVGKTTSDKNGYFSLQVSRMEPVITLSHQGYQCNVSNLNVPDGESEVYLNRIQCAI</sequence>
<dbReference type="EMBL" id="AALOJB010000046">
    <property type="protein sequence ID" value="EDB7005663.1"/>
    <property type="molecule type" value="Genomic_DNA"/>
</dbReference>
<dbReference type="EMBL" id="AAMGYZ010000019">
    <property type="protein sequence ID" value="EDH2656828.1"/>
    <property type="molecule type" value="Genomic_DNA"/>
</dbReference>
<dbReference type="InterPro" id="IPR008969">
    <property type="entry name" value="CarboxyPept-like_regulatory"/>
</dbReference>
<evidence type="ECO:0000313" key="3">
    <source>
        <dbReference type="EMBL" id="EBO6615641.1"/>
    </source>
</evidence>
<evidence type="ECO:0000256" key="1">
    <source>
        <dbReference type="SAM" id="SignalP"/>
    </source>
</evidence>
<dbReference type="EMBL" id="AACXCE010000024">
    <property type="protein sequence ID" value="EAN1155250.1"/>
    <property type="molecule type" value="Genomic_DNA"/>
</dbReference>
<gene>
    <name evidence="2" type="ORF">D7I59_21635</name>
    <name evidence="3" type="ORF">DWR91_22850</name>
    <name evidence="4" type="ORF">F6G31_21335</name>
    <name evidence="5" type="ORF">F9134_22590</name>
    <name evidence="6" type="ORF">GC630_20335</name>
    <name evidence="7" type="ORF">GD477_23375</name>
</gene>
<evidence type="ECO:0000313" key="5">
    <source>
        <dbReference type="EMBL" id="EDB7005663.1"/>
    </source>
</evidence>
<feature type="signal peptide" evidence="1">
    <location>
        <begin position="1"/>
        <end position="19"/>
    </location>
</feature>
<organism evidence="2">
    <name type="scientific">Salmonella enterica</name>
    <name type="common">Salmonella choleraesuis</name>
    <dbReference type="NCBI Taxonomy" id="28901"/>
    <lineage>
        <taxon>Bacteria</taxon>
        <taxon>Pseudomonadati</taxon>
        <taxon>Pseudomonadota</taxon>
        <taxon>Gammaproteobacteria</taxon>
        <taxon>Enterobacterales</taxon>
        <taxon>Enterobacteriaceae</taxon>
        <taxon>Salmonella</taxon>
    </lineage>
</organism>
<dbReference type="EMBL" id="AAMMAZ010000031">
    <property type="protein sequence ID" value="EDI7456853.1"/>
    <property type="molecule type" value="Genomic_DNA"/>
</dbReference>
<evidence type="ECO:0000313" key="4">
    <source>
        <dbReference type="EMBL" id="ECX5279326.1"/>
    </source>
</evidence>
<name>A0A5T3CQ58_SALER</name>
<dbReference type="AlphaFoldDB" id="A0A5T3CQ58"/>
<reference evidence="2" key="1">
    <citation type="submission" date="2018-09" db="EMBL/GenBank/DDBJ databases">
        <authorList>
            <consortium name="PulseNet: The National Subtyping Network for Foodborne Disease Surveillance"/>
            <person name="Tarr C.L."/>
            <person name="Trees E."/>
            <person name="Katz L.S."/>
            <person name="Carleton-Romer H.A."/>
            <person name="Stroika S."/>
            <person name="Kucerova Z."/>
            <person name="Roache K.F."/>
            <person name="Sabol A.L."/>
            <person name="Besser J."/>
            <person name="Gerner-Smidt P."/>
        </authorList>
    </citation>
    <scope>NUCLEOTIDE SEQUENCE</scope>
    <source>
        <strain evidence="3">PNUSAS047374</strain>
        <strain evidence="2">PNUSAS055305</strain>
        <strain evidence="4">PNUSAS101064</strain>
        <strain evidence="5">PNUSAS105734</strain>
        <strain evidence="6">PNUSAS109849</strain>
        <strain evidence="7">PNUSAS109954</strain>
    </source>
</reference>
<comment type="caution">
    <text evidence="2">The sequence shown here is derived from an EMBL/GenBank/DDBJ whole genome shotgun (WGS) entry which is preliminary data.</text>
</comment>
<dbReference type="SUPFAM" id="SSF49464">
    <property type="entry name" value="Carboxypeptidase regulatory domain-like"/>
    <property type="match status" value="1"/>
</dbReference>
<dbReference type="EMBL" id="AALAKM010000011">
    <property type="protein sequence ID" value="ECX5279326.1"/>
    <property type="molecule type" value="Genomic_DNA"/>
</dbReference>
<feature type="chain" id="PRO_5036373195" evidence="1">
    <location>
        <begin position="20"/>
        <end position="769"/>
    </location>
</feature>